<feature type="transmembrane region" description="Helical" evidence="1">
    <location>
        <begin position="328"/>
        <end position="349"/>
    </location>
</feature>
<dbReference type="InterPro" id="IPR051599">
    <property type="entry name" value="Cell_Envelope_Assoc"/>
</dbReference>
<dbReference type="CDD" id="cd06259">
    <property type="entry name" value="YdcF-like"/>
    <property type="match status" value="1"/>
</dbReference>
<dbReference type="Proteomes" id="UP000184301">
    <property type="component" value="Unassembled WGS sequence"/>
</dbReference>
<keyword evidence="4" id="KW-1185">Reference proteome</keyword>
<feature type="domain" description="DUF218" evidence="2">
    <location>
        <begin position="180"/>
        <end position="321"/>
    </location>
</feature>
<evidence type="ECO:0000259" key="2">
    <source>
        <dbReference type="Pfam" id="PF02698"/>
    </source>
</evidence>
<organism evidence="3 4">
    <name type="scientific">Hespellia stercorisuis DSM 15480</name>
    <dbReference type="NCBI Taxonomy" id="1121950"/>
    <lineage>
        <taxon>Bacteria</taxon>
        <taxon>Bacillati</taxon>
        <taxon>Bacillota</taxon>
        <taxon>Clostridia</taxon>
        <taxon>Lachnospirales</taxon>
        <taxon>Lachnospiraceae</taxon>
        <taxon>Hespellia</taxon>
    </lineage>
</organism>
<protein>
    <submittedName>
        <fullName evidence="3">DUF218 domain-containing protein</fullName>
    </submittedName>
</protein>
<keyword evidence="1" id="KW-1133">Transmembrane helix</keyword>
<dbReference type="PANTHER" id="PTHR30336">
    <property type="entry name" value="INNER MEMBRANE PROTEIN, PROBABLE PERMEASE"/>
    <property type="match status" value="1"/>
</dbReference>
<keyword evidence="1" id="KW-0812">Transmembrane</keyword>
<evidence type="ECO:0000313" key="3">
    <source>
        <dbReference type="EMBL" id="SHK68299.1"/>
    </source>
</evidence>
<evidence type="ECO:0000256" key="1">
    <source>
        <dbReference type="SAM" id="Phobius"/>
    </source>
</evidence>
<dbReference type="PANTHER" id="PTHR30336:SF4">
    <property type="entry name" value="ENVELOPE BIOGENESIS FACTOR ELYC"/>
    <property type="match status" value="1"/>
</dbReference>
<feature type="transmembrane region" description="Helical" evidence="1">
    <location>
        <begin position="6"/>
        <end position="26"/>
    </location>
</feature>
<dbReference type="RefSeq" id="WP_084534103.1">
    <property type="nucleotide sequence ID" value="NZ_FQZY01000072.1"/>
</dbReference>
<feature type="transmembrane region" description="Helical" evidence="1">
    <location>
        <begin position="38"/>
        <end position="61"/>
    </location>
</feature>
<dbReference type="GO" id="GO:0043164">
    <property type="term" value="P:Gram-negative-bacterium-type cell wall biogenesis"/>
    <property type="evidence" value="ECO:0007669"/>
    <property type="project" value="TreeGrafter"/>
</dbReference>
<accession>A0A1M6UGJ5</accession>
<dbReference type="OrthoDB" id="9782395at2"/>
<dbReference type="InterPro" id="IPR014729">
    <property type="entry name" value="Rossmann-like_a/b/a_fold"/>
</dbReference>
<dbReference type="AlphaFoldDB" id="A0A1M6UGJ5"/>
<reference evidence="3 4" key="1">
    <citation type="submission" date="2016-11" db="EMBL/GenBank/DDBJ databases">
        <authorList>
            <person name="Jaros S."/>
            <person name="Januszkiewicz K."/>
            <person name="Wedrychowicz H."/>
        </authorList>
    </citation>
    <scope>NUCLEOTIDE SEQUENCE [LARGE SCALE GENOMIC DNA]</scope>
    <source>
        <strain evidence="3 4">DSM 15480</strain>
    </source>
</reference>
<sequence length="350" mass="39287">MNFFIYPAARIGLYMLTLCTAALFGISVYRDRRRMRNCVFLILTLNLIWQCISVTVAFVQGEDFDGMTVVPRMVLALILAIGLIVNGLLVITKEGFSIAHSLSLLVGGAIIVAIAAYVGAVLYVIHLQDLNYGMNPVSKPLEAAFYICMELASYLPMMMIGFLLYSMLYQKLPIKRNPQFIVILGCGLMGDKVTPLLASRLDRGIAYDEKTNRESLFLVSGGKGNDEVISEAQAMENYLLEKGIPQERILKEDKSTTTRENLMFSKKIMEDRMKDYFCVIATNNFHVLRAAMLARSQGVNGEVIGGKTANYYRPVAVIREHAALILSYKGLFCVYAAWVVIFNIFKYFFM</sequence>
<proteinExistence type="predicted"/>
<gene>
    <name evidence="3" type="ORF">SAMN02745243_03497</name>
</gene>
<dbReference type="InterPro" id="IPR003848">
    <property type="entry name" value="DUF218"/>
</dbReference>
<dbReference type="GO" id="GO:0005886">
    <property type="term" value="C:plasma membrane"/>
    <property type="evidence" value="ECO:0007669"/>
    <property type="project" value="TreeGrafter"/>
</dbReference>
<keyword evidence="1" id="KW-0472">Membrane</keyword>
<dbReference type="STRING" id="1121950.SAMN02745243_03497"/>
<dbReference type="Gene3D" id="3.40.50.620">
    <property type="entry name" value="HUPs"/>
    <property type="match status" value="1"/>
</dbReference>
<evidence type="ECO:0000313" key="4">
    <source>
        <dbReference type="Proteomes" id="UP000184301"/>
    </source>
</evidence>
<dbReference type="GO" id="GO:0000270">
    <property type="term" value="P:peptidoglycan metabolic process"/>
    <property type="evidence" value="ECO:0007669"/>
    <property type="project" value="TreeGrafter"/>
</dbReference>
<name>A0A1M6UGJ5_9FIRM</name>
<dbReference type="EMBL" id="FQZY01000072">
    <property type="protein sequence ID" value="SHK68299.1"/>
    <property type="molecule type" value="Genomic_DNA"/>
</dbReference>
<feature type="transmembrane region" description="Helical" evidence="1">
    <location>
        <begin position="73"/>
        <end position="92"/>
    </location>
</feature>
<dbReference type="Pfam" id="PF02698">
    <property type="entry name" value="DUF218"/>
    <property type="match status" value="1"/>
</dbReference>
<feature type="transmembrane region" description="Helical" evidence="1">
    <location>
        <begin position="104"/>
        <end position="124"/>
    </location>
</feature>
<feature type="transmembrane region" description="Helical" evidence="1">
    <location>
        <begin position="144"/>
        <end position="168"/>
    </location>
</feature>